<dbReference type="PANTHER" id="PTHR30023:SF0">
    <property type="entry name" value="PENICILLIN-SENSITIVE CARBOXYPEPTIDASE A"/>
    <property type="match status" value="1"/>
</dbReference>
<proteinExistence type="inferred from homology"/>
<dbReference type="Gene3D" id="3.40.710.10">
    <property type="entry name" value="DD-peptidase/beta-lactamase superfamily"/>
    <property type="match status" value="2"/>
</dbReference>
<dbReference type="Pfam" id="PF02113">
    <property type="entry name" value="Peptidase_S13"/>
    <property type="match status" value="2"/>
</dbReference>
<reference evidence="4 5" key="1">
    <citation type="submission" date="2019-04" db="EMBL/GenBank/DDBJ databases">
        <title>Streptomyces oryziradicis sp. nov., a novel actinomycete isolated from rhizosphere soil of rice (Oryza sativa L.).</title>
        <authorList>
            <person name="Li C."/>
        </authorList>
    </citation>
    <scope>NUCLEOTIDE SEQUENCE [LARGE SCALE GENOMIC DNA]</scope>
    <source>
        <strain evidence="4 5">NEAU-C40</strain>
    </source>
</reference>
<protein>
    <submittedName>
        <fullName evidence="4">D-alanyl-D-alanine carboxypeptidase/D-alanyl-D-alanine-endopeptidase</fullName>
        <ecNumber evidence="4">3.4.16.4</ecNumber>
    </submittedName>
</protein>
<dbReference type="Proteomes" id="UP000305778">
    <property type="component" value="Unassembled WGS sequence"/>
</dbReference>
<dbReference type="EMBL" id="SUMC01000129">
    <property type="protein sequence ID" value="TJZ98388.1"/>
    <property type="molecule type" value="Genomic_DNA"/>
</dbReference>
<feature type="compositionally biased region" description="Low complexity" evidence="3">
    <location>
        <begin position="31"/>
        <end position="48"/>
    </location>
</feature>
<feature type="compositionally biased region" description="Low complexity" evidence="3">
    <location>
        <begin position="66"/>
        <end position="80"/>
    </location>
</feature>
<dbReference type="GO" id="GO:0000270">
    <property type="term" value="P:peptidoglycan metabolic process"/>
    <property type="evidence" value="ECO:0007669"/>
    <property type="project" value="TreeGrafter"/>
</dbReference>
<dbReference type="Gene3D" id="3.50.80.20">
    <property type="entry name" value="D-Ala-D-Ala carboxypeptidase C, peptidase S13"/>
    <property type="match status" value="1"/>
</dbReference>
<comment type="similarity">
    <text evidence="1">Belongs to the peptidase S13 family.</text>
</comment>
<name>A0A4V5MX05_9ACTN</name>
<dbReference type="InterPro" id="IPR012338">
    <property type="entry name" value="Beta-lactam/transpept-like"/>
</dbReference>
<evidence type="ECO:0000256" key="2">
    <source>
        <dbReference type="ARBA" id="ARBA00022801"/>
    </source>
</evidence>
<evidence type="ECO:0000313" key="5">
    <source>
        <dbReference type="Proteomes" id="UP000305778"/>
    </source>
</evidence>
<dbReference type="PRINTS" id="PR00922">
    <property type="entry name" value="DADACBPTASE3"/>
</dbReference>
<dbReference type="GO" id="GO:0009002">
    <property type="term" value="F:serine-type D-Ala-D-Ala carboxypeptidase activity"/>
    <property type="evidence" value="ECO:0007669"/>
    <property type="project" value="UniProtKB-EC"/>
</dbReference>
<dbReference type="NCBIfam" id="TIGR00666">
    <property type="entry name" value="PBP4"/>
    <property type="match status" value="1"/>
</dbReference>
<dbReference type="SUPFAM" id="SSF56601">
    <property type="entry name" value="beta-lactamase/transpeptidase-like"/>
    <property type="match status" value="1"/>
</dbReference>
<evidence type="ECO:0000256" key="1">
    <source>
        <dbReference type="ARBA" id="ARBA00006096"/>
    </source>
</evidence>
<dbReference type="GO" id="GO:0006508">
    <property type="term" value="P:proteolysis"/>
    <property type="evidence" value="ECO:0007669"/>
    <property type="project" value="InterPro"/>
</dbReference>
<feature type="region of interest" description="Disordered" evidence="3">
    <location>
        <begin position="1"/>
        <end position="80"/>
    </location>
</feature>
<keyword evidence="4" id="KW-0645">Protease</keyword>
<organism evidence="4 5">
    <name type="scientific">Actinacidiphila oryziradicis</name>
    <dbReference type="NCBI Taxonomy" id="2571141"/>
    <lineage>
        <taxon>Bacteria</taxon>
        <taxon>Bacillati</taxon>
        <taxon>Actinomycetota</taxon>
        <taxon>Actinomycetes</taxon>
        <taxon>Kitasatosporales</taxon>
        <taxon>Streptomycetaceae</taxon>
        <taxon>Actinacidiphila</taxon>
    </lineage>
</organism>
<dbReference type="AlphaFoldDB" id="A0A4V5MX05"/>
<evidence type="ECO:0000256" key="3">
    <source>
        <dbReference type="SAM" id="MobiDB-lite"/>
    </source>
</evidence>
<accession>A0A4V5MX05</accession>
<keyword evidence="4" id="KW-0121">Carboxypeptidase</keyword>
<dbReference type="PANTHER" id="PTHR30023">
    <property type="entry name" value="D-ALANYL-D-ALANINE CARBOXYPEPTIDASE"/>
    <property type="match status" value="1"/>
</dbReference>
<dbReference type="OrthoDB" id="56883at2"/>
<dbReference type="EC" id="3.4.16.4" evidence="4"/>
<gene>
    <name evidence="4" type="primary">dacB</name>
    <name evidence="4" type="ORF">FCI23_48365</name>
</gene>
<sequence>MSLTAVAVAGPWESGQRTAERVTAASRDARLAAGAGKARGSGRRGASAPVPSPSVEDVLVGLDTSPPGAATAAGTPLPTTQGLTKALGPLLKASTGLGRLRTAAVIDASTGKALYGSRAGDAAVPASTTKIATAVAALSLLGPDHRFTTAVEADGDHRIVLVGGGDPTLTARKAAGGGYDAASLRTLADDTARALKKAGTTKVALAYDTSLYSGTALHPIGRNDNLAPVTALMTDEGRLDDTSYKGPAARVQDPAGAAAGTFADLLRDRGIDVTGDPVSGRAPAGATPASHLAEVRSVPLSALVERMLTNSDNDIAEALARQAAIAAGRPASFAGGAAAVRSALGALGVPLSGARFTDGSGLSQQDALSASQLAGLLVLAASPAHPDLRSILTGLPIGGFTGSLSTRFTFASGATGRLGAGLIRAKTGTLTGVNALAGTVVDADGRLLVFAFLTKGTTDPAAAQDALDHLAATVAACGCG</sequence>
<keyword evidence="2 4" id="KW-0378">Hydrolase</keyword>
<dbReference type="InterPro" id="IPR000667">
    <property type="entry name" value="Peptidase_S13"/>
</dbReference>
<keyword evidence="5" id="KW-1185">Reference proteome</keyword>
<evidence type="ECO:0000313" key="4">
    <source>
        <dbReference type="EMBL" id="TJZ98388.1"/>
    </source>
</evidence>
<comment type="caution">
    <text evidence="4">The sequence shown here is derived from an EMBL/GenBank/DDBJ whole genome shotgun (WGS) entry which is preliminary data.</text>
</comment>